<dbReference type="InterPro" id="IPR001506">
    <property type="entry name" value="Peptidase_M12A"/>
</dbReference>
<evidence type="ECO:0000256" key="3">
    <source>
        <dbReference type="ARBA" id="ARBA00022801"/>
    </source>
</evidence>
<dbReference type="Proteomes" id="UP000694904">
    <property type="component" value="Chromosome 2"/>
</dbReference>
<keyword evidence="5 6" id="KW-0482">Metalloprotease</keyword>
<name>A0ABM1PIF3_DROAR</name>
<dbReference type="CDD" id="cd04280">
    <property type="entry name" value="ZnMc_astacin_like"/>
    <property type="match status" value="1"/>
</dbReference>
<evidence type="ECO:0000256" key="5">
    <source>
        <dbReference type="ARBA" id="ARBA00023049"/>
    </source>
</evidence>
<dbReference type="InterPro" id="IPR034035">
    <property type="entry name" value="Astacin-like_dom"/>
</dbReference>
<reference evidence="9" key="1">
    <citation type="journal article" date="1997" name="Nucleic Acids Res.">
        <title>tRNAscan-SE: a program for improved detection of transfer RNA genes in genomic sequence.</title>
        <authorList>
            <person name="Lowe T.M."/>
            <person name="Eddy S.R."/>
        </authorList>
    </citation>
    <scope>NUCLEOTIDE SEQUENCE [LARGE SCALE GENOMIC DNA]</scope>
</reference>
<feature type="domain" description="Peptidase M12A" evidence="8">
    <location>
        <begin position="81"/>
        <end position="279"/>
    </location>
</feature>
<comment type="cofactor">
    <cofactor evidence="6 7">
        <name>Zn(2+)</name>
        <dbReference type="ChEBI" id="CHEBI:29105"/>
    </cofactor>
    <text evidence="6 7">Binds 1 zinc ion per subunit.</text>
</comment>
<feature type="unsure residue" description="D or N" evidence="10">
    <location>
        <position position="19"/>
    </location>
</feature>
<feature type="binding site" evidence="6">
    <location>
        <position position="174"/>
    </location>
    <ligand>
        <name>Zn(2+)</name>
        <dbReference type="ChEBI" id="CHEBI:29105"/>
        <note>catalytic</note>
    </ligand>
</feature>
<dbReference type="GO" id="GO:0008237">
    <property type="term" value="F:metallopeptidase activity"/>
    <property type="evidence" value="ECO:0007669"/>
    <property type="project" value="UniProtKB-KW"/>
</dbReference>
<evidence type="ECO:0000256" key="7">
    <source>
        <dbReference type="RuleBase" id="RU361183"/>
    </source>
</evidence>
<evidence type="ECO:0000313" key="10">
    <source>
        <dbReference type="RefSeq" id="XP_017866989.1"/>
    </source>
</evidence>
<keyword evidence="3 6" id="KW-0378">Hydrolase</keyword>
<keyword evidence="9" id="KW-1185">Reference proteome</keyword>
<keyword evidence="6" id="KW-1015">Disulfide bond</keyword>
<evidence type="ECO:0000256" key="6">
    <source>
        <dbReference type="PROSITE-ProRule" id="PRU01211"/>
    </source>
</evidence>
<evidence type="ECO:0000256" key="2">
    <source>
        <dbReference type="ARBA" id="ARBA00022723"/>
    </source>
</evidence>
<accession>A0ABM1PIF3</accession>
<evidence type="ECO:0000313" key="9">
    <source>
        <dbReference type="Proteomes" id="UP000694904"/>
    </source>
</evidence>
<sequence length="280" mass="31730">MQPYAIQMKYSIVAKIIADADDESIDLSEMGEAIYGNPDLETTGALVDAHGEESMQNPEELGTYFEGDILIPMRFREDTRNGLLALSTRWPGGVVPYEIKGTFTPQELDNIHNAFNEYHTKTCIRFKKRTVERDYISIVNGKSGCWSSIGRLGGRQEVNLQSPNCLRTYGTPIHELMHALGFLHEQNRYERDDYVKVLSENVKPGMMANFEKSSARTHSAFGIGYDYASVMHYSSTSFSKNGKPTLQVLRNHPDARQLGQRRGFSPSDIRKINLMYKCKI</sequence>
<gene>
    <name evidence="10" type="primary">LOC108616355</name>
</gene>
<feature type="active site" evidence="6">
    <location>
        <position position="175"/>
    </location>
</feature>
<dbReference type="SUPFAM" id="SSF55486">
    <property type="entry name" value="Metalloproteases ('zincins'), catalytic domain"/>
    <property type="match status" value="1"/>
</dbReference>
<feature type="binding site" evidence="6">
    <location>
        <position position="184"/>
    </location>
    <ligand>
        <name>Zn(2+)</name>
        <dbReference type="ChEBI" id="CHEBI:29105"/>
        <note>catalytic</note>
    </ligand>
</feature>
<feature type="disulfide bond" evidence="6">
    <location>
        <begin position="123"/>
        <end position="278"/>
    </location>
</feature>
<dbReference type="Pfam" id="PF01400">
    <property type="entry name" value="Astacin"/>
    <property type="match status" value="1"/>
</dbReference>
<evidence type="ECO:0000259" key="8">
    <source>
        <dbReference type="PROSITE" id="PS51864"/>
    </source>
</evidence>
<dbReference type="SMART" id="SM00235">
    <property type="entry name" value="ZnMc"/>
    <property type="match status" value="1"/>
</dbReference>
<comment type="caution">
    <text evidence="6">Lacks conserved residue(s) required for the propagation of feature annotation.</text>
</comment>
<evidence type="ECO:0000256" key="1">
    <source>
        <dbReference type="ARBA" id="ARBA00022670"/>
    </source>
</evidence>
<dbReference type="InterPro" id="IPR024079">
    <property type="entry name" value="MetalloPept_cat_dom_sf"/>
</dbReference>
<keyword evidence="4 6" id="KW-0862">Zinc</keyword>
<evidence type="ECO:0000256" key="4">
    <source>
        <dbReference type="ARBA" id="ARBA00022833"/>
    </source>
</evidence>
<dbReference type="Gene3D" id="3.40.390.10">
    <property type="entry name" value="Collagenase (Catalytic Domain)"/>
    <property type="match status" value="1"/>
</dbReference>
<keyword evidence="2 6" id="KW-0479">Metal-binding</keyword>
<dbReference type="PANTHER" id="PTHR10127">
    <property type="entry name" value="DISCOIDIN, CUB, EGF, LAMININ , AND ZINC METALLOPROTEASE DOMAIN CONTAINING"/>
    <property type="match status" value="1"/>
</dbReference>
<reference evidence="10" key="3">
    <citation type="submission" date="2025-08" db="UniProtKB">
        <authorList>
            <consortium name="RefSeq"/>
        </authorList>
    </citation>
    <scope>IDENTIFICATION</scope>
    <source>
        <tissue evidence="10">Whole organism</tissue>
    </source>
</reference>
<dbReference type="PROSITE" id="PS51864">
    <property type="entry name" value="ASTACIN"/>
    <property type="match status" value="1"/>
</dbReference>
<dbReference type="EC" id="3.4.24.-" evidence="7"/>
<feature type="binding site" evidence="6">
    <location>
        <position position="178"/>
    </location>
    <ligand>
        <name>Zn(2+)</name>
        <dbReference type="ChEBI" id="CHEBI:29105"/>
        <note>catalytic</note>
    </ligand>
</feature>
<dbReference type="PRINTS" id="PR00480">
    <property type="entry name" value="ASTACIN"/>
</dbReference>
<dbReference type="PANTHER" id="PTHR10127:SF780">
    <property type="entry name" value="METALLOENDOPEPTIDASE"/>
    <property type="match status" value="1"/>
</dbReference>
<dbReference type="InterPro" id="IPR006026">
    <property type="entry name" value="Peptidase_Metallo"/>
</dbReference>
<dbReference type="RefSeq" id="XP_017866989.1">
    <property type="nucleotide sequence ID" value="XM_018011500.1"/>
</dbReference>
<reference evidence="9" key="2">
    <citation type="journal article" date="2016" name="G3 (Bethesda)">
        <title>Genome Evolution in Three Species of Cactophilic Drosophila.</title>
        <authorList>
            <person name="Sanchez-Flores A."/>
            <person name="Penazola F."/>
            <person name="Carpinteyro-Ponce J."/>
            <person name="Nazario-Yepiz N."/>
            <person name="Abreu-Goodger C."/>
            <person name="Machado C.A."/>
            <person name="Markow T.A."/>
        </authorList>
    </citation>
    <scope>NUCLEOTIDE SEQUENCE [LARGE SCALE GENOMIC DNA]</scope>
</reference>
<keyword evidence="1 6" id="KW-0645">Protease</keyword>
<organism evidence="9 10">
    <name type="scientific">Drosophila arizonae</name>
    <name type="common">Fruit fly</name>
    <dbReference type="NCBI Taxonomy" id="7263"/>
    <lineage>
        <taxon>Eukaryota</taxon>
        <taxon>Metazoa</taxon>
        <taxon>Ecdysozoa</taxon>
        <taxon>Arthropoda</taxon>
        <taxon>Hexapoda</taxon>
        <taxon>Insecta</taxon>
        <taxon>Pterygota</taxon>
        <taxon>Neoptera</taxon>
        <taxon>Endopterygota</taxon>
        <taxon>Diptera</taxon>
        <taxon>Brachycera</taxon>
        <taxon>Muscomorpha</taxon>
        <taxon>Ephydroidea</taxon>
        <taxon>Drosophilidae</taxon>
        <taxon>Drosophila</taxon>
    </lineage>
</organism>
<protein>
    <recommendedName>
        <fullName evidence="7">Metalloendopeptidase</fullName>
        <ecNumber evidence="7">3.4.24.-</ecNumber>
    </recommendedName>
</protein>
<proteinExistence type="predicted"/>